<name>A0A0F8Z6Q6_9ZZZZ</name>
<reference evidence="2" key="1">
    <citation type="journal article" date="2015" name="Nature">
        <title>Complex archaea that bridge the gap between prokaryotes and eukaryotes.</title>
        <authorList>
            <person name="Spang A."/>
            <person name="Saw J.H."/>
            <person name="Jorgensen S.L."/>
            <person name="Zaremba-Niedzwiedzka K."/>
            <person name="Martijn J."/>
            <person name="Lind A.E."/>
            <person name="van Eijk R."/>
            <person name="Schleper C."/>
            <person name="Guy L."/>
            <person name="Ettema T.J."/>
        </authorList>
    </citation>
    <scope>NUCLEOTIDE SEQUENCE</scope>
</reference>
<feature type="domain" description="Pyrrolo-quinoline quinone repeat" evidence="1">
    <location>
        <begin position="21"/>
        <end position="271"/>
    </location>
</feature>
<dbReference type="InterPro" id="IPR015943">
    <property type="entry name" value="WD40/YVTN_repeat-like_dom_sf"/>
</dbReference>
<dbReference type="Pfam" id="PF13360">
    <property type="entry name" value="PQQ_2"/>
    <property type="match status" value="1"/>
</dbReference>
<dbReference type="InterPro" id="IPR011047">
    <property type="entry name" value="Quinoprotein_ADH-like_sf"/>
</dbReference>
<dbReference type="SUPFAM" id="SSF50998">
    <property type="entry name" value="Quinoprotein alcohol dehydrogenase-like"/>
    <property type="match status" value="1"/>
</dbReference>
<dbReference type="Gene3D" id="2.130.10.10">
    <property type="entry name" value="YVTN repeat-like/Quinoprotein amine dehydrogenase"/>
    <property type="match status" value="1"/>
</dbReference>
<dbReference type="AlphaFoldDB" id="A0A0F8Z6Q6"/>
<protein>
    <recommendedName>
        <fullName evidence="1">Pyrrolo-quinoline quinone repeat domain-containing protein</fullName>
    </recommendedName>
</protein>
<sequence>MIKEGKVYFSAGIWPFMGSFIHCLDAKSGKVIWTNDSSGSIFMLQPHNSPAFAGPAPQGSLTVAGSKLLVPNGRSVPACFDKATGEFLYYRLAPNAKRGGSDVAAAGEYFFNSRGTGATLYHLGSGGYRKGYAMPHPVVTESAYYFGGKKVVAIDPKSIRRIDYKVRQRDRKTGKWVLVPAVRWTLRSLWNCPVDATGALIKAGGRLYAGGDGRISAIRPPAEAAAKDSPELPVGKVVWSARLRGEVRELVAANDYLIAVTDRGDIHCYGRRWLWWPKRHKAPTPKRPKADPVTARAMEILSRTKVTAGYGVVYGL</sequence>
<feature type="non-terminal residue" evidence="2">
    <location>
        <position position="316"/>
    </location>
</feature>
<proteinExistence type="predicted"/>
<comment type="caution">
    <text evidence="2">The sequence shown here is derived from an EMBL/GenBank/DDBJ whole genome shotgun (WGS) entry which is preliminary data.</text>
</comment>
<dbReference type="EMBL" id="LAZR01062168">
    <property type="protein sequence ID" value="KKK62079.1"/>
    <property type="molecule type" value="Genomic_DNA"/>
</dbReference>
<evidence type="ECO:0000313" key="2">
    <source>
        <dbReference type="EMBL" id="KKK62079.1"/>
    </source>
</evidence>
<accession>A0A0F8Z6Q6</accession>
<dbReference type="PANTHER" id="PTHR34512:SF30">
    <property type="entry name" value="OUTER MEMBRANE PROTEIN ASSEMBLY FACTOR BAMB"/>
    <property type="match status" value="1"/>
</dbReference>
<organism evidence="2">
    <name type="scientific">marine sediment metagenome</name>
    <dbReference type="NCBI Taxonomy" id="412755"/>
    <lineage>
        <taxon>unclassified sequences</taxon>
        <taxon>metagenomes</taxon>
        <taxon>ecological metagenomes</taxon>
    </lineage>
</organism>
<evidence type="ECO:0000259" key="1">
    <source>
        <dbReference type="Pfam" id="PF13360"/>
    </source>
</evidence>
<dbReference type="PANTHER" id="PTHR34512">
    <property type="entry name" value="CELL SURFACE PROTEIN"/>
    <property type="match status" value="1"/>
</dbReference>
<gene>
    <name evidence="2" type="ORF">LCGC14_3007920</name>
</gene>
<dbReference type="InterPro" id="IPR002372">
    <property type="entry name" value="PQQ_rpt_dom"/>
</dbReference>